<sequence length="117" mass="13424">MRFLFASSTAVLAALLIPTSIVAQERYYKCDKGQIFSVWRIKSYAENASLDKAKKGDPLSPSGRRYPTYRFITMEPGEPSYDFIIQEVDDVEIYRVYRSDPPNWIQCTTVDASQLLN</sequence>
<evidence type="ECO:0000256" key="1">
    <source>
        <dbReference type="SAM" id="SignalP"/>
    </source>
</evidence>
<accession>A0A381L401</accession>
<gene>
    <name evidence="2" type="ORF">BGT96224V2_LOCUS1380</name>
</gene>
<dbReference type="EMBL" id="UIGY01000013">
    <property type="protein sequence ID" value="SUZ08212.1"/>
    <property type="molecule type" value="Genomic_DNA"/>
</dbReference>
<feature type="signal peptide" evidence="1">
    <location>
        <begin position="1"/>
        <end position="23"/>
    </location>
</feature>
<protein>
    <submittedName>
        <fullName evidence="2">BgtE-20035</fullName>
    </submittedName>
</protein>
<keyword evidence="1" id="KW-0732">Signal</keyword>
<evidence type="ECO:0000313" key="2">
    <source>
        <dbReference type="EMBL" id="SUZ08212.1"/>
    </source>
</evidence>
<feature type="chain" id="PRO_5016788806" evidence="1">
    <location>
        <begin position="24"/>
        <end position="117"/>
    </location>
</feature>
<proteinExistence type="predicted"/>
<dbReference type="AlphaFoldDB" id="A0A381L401"/>
<organism evidence="2">
    <name type="scientific">Blumeria graminis f. sp. tritici 96224</name>
    <dbReference type="NCBI Taxonomy" id="1268274"/>
    <lineage>
        <taxon>Eukaryota</taxon>
        <taxon>Fungi</taxon>
        <taxon>Dikarya</taxon>
        <taxon>Ascomycota</taxon>
        <taxon>Pezizomycotina</taxon>
        <taxon>Leotiomycetes</taxon>
        <taxon>Erysiphales</taxon>
        <taxon>Erysiphaceae</taxon>
        <taxon>Blumeria</taxon>
    </lineage>
</organism>
<reference evidence="2" key="1">
    <citation type="submission" date="2018-07" db="EMBL/GenBank/DDBJ databases">
        <authorList>
            <person name="Quirk P.G."/>
            <person name="Krulwich T.A."/>
        </authorList>
    </citation>
    <scope>NUCLEOTIDE SEQUENCE</scope>
    <source>
        <strain evidence="2">96224</strain>
    </source>
</reference>
<name>A0A381L401_BLUGR</name>